<evidence type="ECO:0000313" key="2">
    <source>
        <dbReference type="EMBL" id="KYG06899.1"/>
    </source>
</evidence>
<name>A0A150TQC8_SORCE</name>
<dbReference type="AlphaFoldDB" id="A0A150TQC8"/>
<evidence type="ECO:0000256" key="1">
    <source>
        <dbReference type="SAM" id="Phobius"/>
    </source>
</evidence>
<feature type="transmembrane region" description="Helical" evidence="1">
    <location>
        <begin position="33"/>
        <end position="50"/>
    </location>
</feature>
<dbReference type="Proteomes" id="UP000075502">
    <property type="component" value="Unassembled WGS sequence"/>
</dbReference>
<keyword evidence="1" id="KW-1133">Transmembrane helix</keyword>
<comment type="caution">
    <text evidence="2">The sequence shown here is derived from an EMBL/GenBank/DDBJ whole genome shotgun (WGS) entry which is preliminary data.</text>
</comment>
<accession>A0A150TQC8</accession>
<keyword evidence="1" id="KW-0812">Transmembrane</keyword>
<evidence type="ECO:0000313" key="3">
    <source>
        <dbReference type="Proteomes" id="UP000075502"/>
    </source>
</evidence>
<keyword evidence="1" id="KW-0472">Membrane</keyword>
<gene>
    <name evidence="2" type="ORF">BE21_32210</name>
</gene>
<evidence type="ECO:0008006" key="4">
    <source>
        <dbReference type="Google" id="ProtNLM"/>
    </source>
</evidence>
<dbReference type="EMBL" id="JEME01001532">
    <property type="protein sequence ID" value="KYG06899.1"/>
    <property type="molecule type" value="Genomic_DNA"/>
</dbReference>
<feature type="transmembrane region" description="Helical" evidence="1">
    <location>
        <begin position="57"/>
        <end position="75"/>
    </location>
</feature>
<protein>
    <recommendedName>
        <fullName evidence="4">MerC mercury resistance protein</fullName>
    </recommendedName>
</protein>
<sequence>MLACAVCPACLATYAKLFSVLGVGFGLSELHHLVLLVFAISASVLVSAWRSWRSKRLWPIAVAVTGSSLVLLGHFAGDLHVVEWTGVMCLLAGGLTEQFRLRRRLVHSHA</sequence>
<reference evidence="2 3" key="1">
    <citation type="submission" date="2014-02" db="EMBL/GenBank/DDBJ databases">
        <title>The small core and large imbalanced accessory genome model reveals a collaborative survival strategy of Sorangium cellulosum strains in nature.</title>
        <authorList>
            <person name="Han K."/>
            <person name="Peng R."/>
            <person name="Blom J."/>
            <person name="Li Y.-Z."/>
        </authorList>
    </citation>
    <scope>NUCLEOTIDE SEQUENCE [LARGE SCALE GENOMIC DNA]</scope>
    <source>
        <strain evidence="2 3">So0007-03</strain>
    </source>
</reference>
<proteinExistence type="predicted"/>
<organism evidence="2 3">
    <name type="scientific">Sorangium cellulosum</name>
    <name type="common">Polyangium cellulosum</name>
    <dbReference type="NCBI Taxonomy" id="56"/>
    <lineage>
        <taxon>Bacteria</taxon>
        <taxon>Pseudomonadati</taxon>
        <taxon>Myxococcota</taxon>
        <taxon>Polyangia</taxon>
        <taxon>Polyangiales</taxon>
        <taxon>Polyangiaceae</taxon>
        <taxon>Sorangium</taxon>
    </lineage>
</organism>